<organism evidence="1 2">
    <name type="scientific">Nonomuraea polychroma</name>
    <dbReference type="NCBI Taxonomy" id="46176"/>
    <lineage>
        <taxon>Bacteria</taxon>
        <taxon>Bacillati</taxon>
        <taxon>Actinomycetota</taxon>
        <taxon>Actinomycetes</taxon>
        <taxon>Streptosporangiales</taxon>
        <taxon>Streptosporangiaceae</taxon>
        <taxon>Nonomuraea</taxon>
    </lineage>
</organism>
<dbReference type="Proteomes" id="UP000284824">
    <property type="component" value="Unassembled WGS sequence"/>
</dbReference>
<evidence type="ECO:0000313" key="2">
    <source>
        <dbReference type="Proteomes" id="UP000284824"/>
    </source>
</evidence>
<dbReference type="EMBL" id="SAUN01000001">
    <property type="protein sequence ID" value="RVX38342.1"/>
    <property type="molecule type" value="Genomic_DNA"/>
</dbReference>
<reference evidence="1 2" key="1">
    <citation type="submission" date="2019-01" db="EMBL/GenBank/DDBJ databases">
        <title>Sequencing the genomes of 1000 actinobacteria strains.</title>
        <authorList>
            <person name="Klenk H.-P."/>
        </authorList>
    </citation>
    <scope>NUCLEOTIDE SEQUENCE [LARGE SCALE GENOMIC DNA]</scope>
    <source>
        <strain evidence="1 2">DSM 43925</strain>
    </source>
</reference>
<evidence type="ECO:0000313" key="1">
    <source>
        <dbReference type="EMBL" id="RVX38342.1"/>
    </source>
</evidence>
<accession>A0A438LXY6</accession>
<proteinExistence type="predicted"/>
<sequence length="50" mass="5826">MVTWVTMIEQWILEDERELEARCARFRAARLALDRGDDQLGEEDETDTAA</sequence>
<keyword evidence="2" id="KW-1185">Reference proteome</keyword>
<dbReference type="AlphaFoldDB" id="A0A438LXY6"/>
<protein>
    <submittedName>
        <fullName evidence="1">Uncharacterized protein</fullName>
    </submittedName>
</protein>
<name>A0A438LXY6_9ACTN</name>
<comment type="caution">
    <text evidence="1">The sequence shown here is derived from an EMBL/GenBank/DDBJ whole genome shotgun (WGS) entry which is preliminary data.</text>
</comment>
<gene>
    <name evidence="1" type="ORF">EDD27_0639</name>
</gene>